<comment type="subcellular location">
    <subcellularLocation>
        <location evidence="5">Cytoplasm</location>
    </subcellularLocation>
    <subcellularLocation>
        <location evidence="5">Nucleus</location>
    </subcellularLocation>
</comment>
<dbReference type="GO" id="GO:0005839">
    <property type="term" value="C:proteasome core complex"/>
    <property type="evidence" value="ECO:0007669"/>
    <property type="project" value="InterPro"/>
</dbReference>
<evidence type="ECO:0000313" key="6">
    <source>
        <dbReference type="Proteomes" id="UP000504634"/>
    </source>
</evidence>
<evidence type="ECO:0000256" key="1">
    <source>
        <dbReference type="ARBA" id="ARBA00022490"/>
    </source>
</evidence>
<dbReference type="CDD" id="cd03758">
    <property type="entry name" value="proteasome_beta_type_2"/>
    <property type="match status" value="1"/>
</dbReference>
<name>A0A6J2TEU9_DROLE</name>
<evidence type="ECO:0000256" key="5">
    <source>
        <dbReference type="RuleBase" id="RU004203"/>
    </source>
</evidence>
<reference evidence="7" key="1">
    <citation type="submission" date="2025-08" db="UniProtKB">
        <authorList>
            <consortium name="RefSeq"/>
        </authorList>
    </citation>
    <scope>IDENTIFICATION</scope>
    <source>
        <strain evidence="7">11010-0011.00</strain>
        <tissue evidence="7">Whole body</tissue>
    </source>
</reference>
<evidence type="ECO:0000256" key="2">
    <source>
        <dbReference type="ARBA" id="ARBA00022942"/>
    </source>
</evidence>
<dbReference type="GO" id="GO:0005737">
    <property type="term" value="C:cytoplasm"/>
    <property type="evidence" value="ECO:0007669"/>
    <property type="project" value="UniProtKB-SubCell"/>
</dbReference>
<dbReference type="GeneID" id="115623366"/>
<sequence>METVLGIKGCDFVMLGSDTIQIKSVVIVKSDHVKIYRLNDFNMMALTGDTGNCMQFADYVKRHVKLYHVQNGYAMEPLLVDKFTRSSLGDYIRTNMNFKVSTLLAGYDQKTGPNLQFIDQFGSSQSINHAGHGLGSLFCSSIFAQYWHDKLKVPEAYEILKKCVTQMDKRFLLNVKNFDVYMVDKNGIRRLEAINSKTLKSPASLFAEKSVFPPTTARK</sequence>
<evidence type="ECO:0000313" key="7">
    <source>
        <dbReference type="RefSeq" id="XP_030373512.1"/>
    </source>
</evidence>
<dbReference type="PANTHER" id="PTHR32194">
    <property type="entry name" value="METALLOPROTEASE TLDD"/>
    <property type="match status" value="1"/>
</dbReference>
<evidence type="ECO:0000256" key="3">
    <source>
        <dbReference type="ARBA" id="ARBA00023242"/>
    </source>
</evidence>
<gene>
    <name evidence="7" type="primary">LOC115623366</name>
</gene>
<dbReference type="InterPro" id="IPR023333">
    <property type="entry name" value="Proteasome_suB-type"/>
</dbReference>
<comment type="similarity">
    <text evidence="5">Belongs to the peptidase T1B family.</text>
</comment>
<keyword evidence="6" id="KW-1185">Reference proteome</keyword>
<dbReference type="SUPFAM" id="SSF56235">
    <property type="entry name" value="N-terminal nucleophile aminohydrolases (Ntn hydrolases)"/>
    <property type="match status" value="1"/>
</dbReference>
<comment type="function">
    <text evidence="5">Component of the proteasome, a multicatalytic proteinase complex which is characterized by its ability to cleave peptides with Arg, Phe, Tyr, Leu, and Glu adjacent to the leaving group at neutral or slightly basic pH. The proteasome has an ATP-dependent proteolytic activity.</text>
</comment>
<dbReference type="InterPro" id="IPR029055">
    <property type="entry name" value="Ntn_hydrolases_N"/>
</dbReference>
<dbReference type="AlphaFoldDB" id="A0A6J2TEU9"/>
<dbReference type="PANTHER" id="PTHR32194:SF2">
    <property type="entry name" value="PROTEASOME SUBUNIT BETA TYPE-1"/>
    <property type="match status" value="1"/>
</dbReference>
<accession>A0A6J2TEU9</accession>
<keyword evidence="1 5" id="KW-0963">Cytoplasm</keyword>
<dbReference type="OrthoDB" id="268428at2759"/>
<dbReference type="Gene3D" id="3.60.20.10">
    <property type="entry name" value="Glutamine Phosphoribosylpyrophosphate, subunit 1, domain 1"/>
    <property type="match status" value="1"/>
</dbReference>
<dbReference type="InterPro" id="IPR035206">
    <property type="entry name" value="Proteasome_beta2"/>
</dbReference>
<dbReference type="GO" id="GO:0005634">
    <property type="term" value="C:nucleus"/>
    <property type="evidence" value="ECO:0007669"/>
    <property type="project" value="UniProtKB-SubCell"/>
</dbReference>
<protein>
    <recommendedName>
        <fullName evidence="5">Proteasome subunit beta</fullName>
    </recommendedName>
</protein>
<dbReference type="Pfam" id="PF00227">
    <property type="entry name" value="Proteasome"/>
    <property type="match status" value="1"/>
</dbReference>
<proteinExistence type="inferred from homology"/>
<dbReference type="RefSeq" id="XP_030373512.1">
    <property type="nucleotide sequence ID" value="XM_030517652.1"/>
</dbReference>
<dbReference type="InterPro" id="IPR001353">
    <property type="entry name" value="Proteasome_sua/b"/>
</dbReference>
<comment type="subunit">
    <text evidence="5">Component of the proteasome complex.</text>
</comment>
<keyword evidence="3 5" id="KW-0539">Nucleus</keyword>
<organism evidence="6 7">
    <name type="scientific">Drosophila lebanonensis</name>
    <name type="common">Fruit fly</name>
    <name type="synonym">Scaptodrosophila lebanonensis</name>
    <dbReference type="NCBI Taxonomy" id="7225"/>
    <lineage>
        <taxon>Eukaryota</taxon>
        <taxon>Metazoa</taxon>
        <taxon>Ecdysozoa</taxon>
        <taxon>Arthropoda</taxon>
        <taxon>Hexapoda</taxon>
        <taxon>Insecta</taxon>
        <taxon>Pterygota</taxon>
        <taxon>Neoptera</taxon>
        <taxon>Endopterygota</taxon>
        <taxon>Diptera</taxon>
        <taxon>Brachycera</taxon>
        <taxon>Muscomorpha</taxon>
        <taxon>Ephydroidea</taxon>
        <taxon>Drosophilidae</taxon>
        <taxon>Scaptodrosophila</taxon>
    </lineage>
</organism>
<keyword evidence="2 5" id="KW-0647">Proteasome</keyword>
<dbReference type="Proteomes" id="UP000504634">
    <property type="component" value="Unplaced"/>
</dbReference>
<dbReference type="GO" id="GO:0010498">
    <property type="term" value="P:proteasomal protein catabolic process"/>
    <property type="evidence" value="ECO:0007669"/>
    <property type="project" value="InterPro"/>
</dbReference>
<evidence type="ECO:0000256" key="4">
    <source>
        <dbReference type="ARBA" id="ARBA00026071"/>
    </source>
</evidence>
<comment type="subunit">
    <text evidence="4">The 26S proteasome consists of a 20S proteasome core and two 19S regulatory subunits. The 20S proteasome core is composed of 28 subunits that are arranged in four stacked rings, resulting in a barrel-shaped structure. The two end rings are each formed by seven alpha subunits, and the two central rings are each formed by seven beta subunits. The catalytic chamber with the active sites is on the inside of the barrel.</text>
</comment>